<comment type="caution">
    <text evidence="2">The sequence shown here is derived from an EMBL/GenBank/DDBJ whole genome shotgun (WGS) entry which is preliminary data.</text>
</comment>
<proteinExistence type="predicted"/>
<protein>
    <submittedName>
        <fullName evidence="2">Uncharacterized protein</fullName>
    </submittedName>
</protein>
<evidence type="ECO:0000313" key="3">
    <source>
        <dbReference type="Proteomes" id="UP000828390"/>
    </source>
</evidence>
<reference evidence="2" key="1">
    <citation type="journal article" date="2019" name="bioRxiv">
        <title>The Genome of the Zebra Mussel, Dreissena polymorpha: A Resource for Invasive Species Research.</title>
        <authorList>
            <person name="McCartney M.A."/>
            <person name="Auch B."/>
            <person name="Kono T."/>
            <person name="Mallez S."/>
            <person name="Zhang Y."/>
            <person name="Obille A."/>
            <person name="Becker A."/>
            <person name="Abrahante J.E."/>
            <person name="Garbe J."/>
            <person name="Badalamenti J.P."/>
            <person name="Herman A."/>
            <person name="Mangelson H."/>
            <person name="Liachko I."/>
            <person name="Sullivan S."/>
            <person name="Sone E.D."/>
            <person name="Koren S."/>
            <person name="Silverstein K.A.T."/>
            <person name="Beckman K.B."/>
            <person name="Gohl D.M."/>
        </authorList>
    </citation>
    <scope>NUCLEOTIDE SEQUENCE</scope>
    <source>
        <strain evidence="2">Duluth1</strain>
        <tissue evidence="2">Whole animal</tissue>
    </source>
</reference>
<keyword evidence="1" id="KW-0472">Membrane</keyword>
<evidence type="ECO:0000256" key="1">
    <source>
        <dbReference type="SAM" id="Phobius"/>
    </source>
</evidence>
<accession>A0A9D4HR96</accession>
<feature type="transmembrane region" description="Helical" evidence="1">
    <location>
        <begin position="20"/>
        <end position="45"/>
    </location>
</feature>
<evidence type="ECO:0000313" key="2">
    <source>
        <dbReference type="EMBL" id="KAH3728111.1"/>
    </source>
</evidence>
<dbReference type="AlphaFoldDB" id="A0A9D4HR96"/>
<keyword evidence="3" id="KW-1185">Reference proteome</keyword>
<dbReference type="Proteomes" id="UP000828390">
    <property type="component" value="Unassembled WGS sequence"/>
</dbReference>
<keyword evidence="1" id="KW-0812">Transmembrane</keyword>
<gene>
    <name evidence="2" type="ORF">DPMN_054058</name>
</gene>
<name>A0A9D4HR96_DREPO</name>
<feature type="transmembrane region" description="Helical" evidence="1">
    <location>
        <begin position="113"/>
        <end position="135"/>
    </location>
</feature>
<reference evidence="2" key="2">
    <citation type="submission" date="2020-11" db="EMBL/GenBank/DDBJ databases">
        <authorList>
            <person name="McCartney M.A."/>
            <person name="Auch B."/>
            <person name="Kono T."/>
            <person name="Mallez S."/>
            <person name="Becker A."/>
            <person name="Gohl D.M."/>
            <person name="Silverstein K.A.T."/>
            <person name="Koren S."/>
            <person name="Bechman K.B."/>
            <person name="Herman A."/>
            <person name="Abrahante J.E."/>
            <person name="Garbe J."/>
        </authorList>
    </citation>
    <scope>NUCLEOTIDE SEQUENCE</scope>
    <source>
        <strain evidence="2">Duluth1</strain>
        <tissue evidence="2">Whole animal</tissue>
    </source>
</reference>
<dbReference type="EMBL" id="JAIWYP010000012">
    <property type="protein sequence ID" value="KAH3728111.1"/>
    <property type="molecule type" value="Genomic_DNA"/>
</dbReference>
<keyword evidence="1" id="KW-1133">Transmembrane helix</keyword>
<organism evidence="2 3">
    <name type="scientific">Dreissena polymorpha</name>
    <name type="common">Zebra mussel</name>
    <name type="synonym">Mytilus polymorpha</name>
    <dbReference type="NCBI Taxonomy" id="45954"/>
    <lineage>
        <taxon>Eukaryota</taxon>
        <taxon>Metazoa</taxon>
        <taxon>Spiralia</taxon>
        <taxon>Lophotrochozoa</taxon>
        <taxon>Mollusca</taxon>
        <taxon>Bivalvia</taxon>
        <taxon>Autobranchia</taxon>
        <taxon>Heteroconchia</taxon>
        <taxon>Euheterodonta</taxon>
        <taxon>Imparidentia</taxon>
        <taxon>Neoheterodontei</taxon>
        <taxon>Myida</taxon>
        <taxon>Dreissenoidea</taxon>
        <taxon>Dreissenidae</taxon>
        <taxon>Dreissena</taxon>
    </lineage>
</organism>
<sequence>METTRDLQSLYLVGKLMEWLVNNLISLTNAAVAVAILIRTLAVLVQSLDRVAPKYLKLVTTSSFSPFIKMCHFYSSNIFCHNAVSDTVVASPRCLISSEGCYLVQINVLPEPLIIFAIVALGVHIHPFMNTIAVLRTDFVRIT</sequence>